<organism evidence="2 3">
    <name type="scientific">Amycolatopsis rhabdoformis</name>
    <dbReference type="NCBI Taxonomy" id="1448059"/>
    <lineage>
        <taxon>Bacteria</taxon>
        <taxon>Bacillati</taxon>
        <taxon>Actinomycetota</taxon>
        <taxon>Actinomycetes</taxon>
        <taxon>Pseudonocardiales</taxon>
        <taxon>Pseudonocardiaceae</taxon>
        <taxon>Amycolatopsis</taxon>
    </lineage>
</organism>
<dbReference type="Gene3D" id="1.10.260.40">
    <property type="entry name" value="lambda repressor-like DNA-binding domains"/>
    <property type="match status" value="1"/>
</dbReference>
<dbReference type="Pfam" id="PF19054">
    <property type="entry name" value="DUF5753"/>
    <property type="match status" value="1"/>
</dbReference>
<keyword evidence="3" id="KW-1185">Reference proteome</keyword>
<evidence type="ECO:0000313" key="3">
    <source>
        <dbReference type="Proteomes" id="UP001330812"/>
    </source>
</evidence>
<dbReference type="CDD" id="cd00093">
    <property type="entry name" value="HTH_XRE"/>
    <property type="match status" value="1"/>
</dbReference>
<dbReference type="InterPro" id="IPR043917">
    <property type="entry name" value="DUF5753"/>
</dbReference>
<dbReference type="InterPro" id="IPR001387">
    <property type="entry name" value="Cro/C1-type_HTH"/>
</dbReference>
<dbReference type="InterPro" id="IPR010982">
    <property type="entry name" value="Lambda_DNA-bd_dom_sf"/>
</dbReference>
<name>A0ABZ1HU98_9PSEU</name>
<dbReference type="SUPFAM" id="SSF47413">
    <property type="entry name" value="lambda repressor-like DNA-binding domains"/>
    <property type="match status" value="1"/>
</dbReference>
<accession>A0ABZ1HU98</accession>
<protein>
    <submittedName>
        <fullName evidence="2">Scr1 family TA system antitoxin-like transcriptional regulator</fullName>
    </submittedName>
</protein>
<evidence type="ECO:0000259" key="1">
    <source>
        <dbReference type="PROSITE" id="PS50943"/>
    </source>
</evidence>
<dbReference type="Pfam" id="PF13560">
    <property type="entry name" value="HTH_31"/>
    <property type="match status" value="1"/>
</dbReference>
<feature type="domain" description="HTH cro/C1-type" evidence="1">
    <location>
        <begin position="19"/>
        <end position="75"/>
    </location>
</feature>
<dbReference type="RefSeq" id="WP_326564959.1">
    <property type="nucleotide sequence ID" value="NZ_CP142149.1"/>
</dbReference>
<evidence type="ECO:0000313" key="2">
    <source>
        <dbReference type="EMBL" id="WSE25993.1"/>
    </source>
</evidence>
<dbReference type="EMBL" id="CP142149">
    <property type="protein sequence ID" value="WSE25993.1"/>
    <property type="molecule type" value="Genomic_DNA"/>
</dbReference>
<sequence>MRTESTPLSPVLIELGAGMKAAREQAKFGVRELARRAGVPVGSLANWEGGRRLPPVDKLSFMLGLLRLPSPEYDRLLTLAANASTSMHAEILPLRPARLAIAYTRSATKITEWAPTFLPVHLQTRAYTWDMVRQTAPPGTSPESYLFELTAEADQAPGPEPAIREWFIGPRCLTNPAIEPATLSAQHEHLRDRMADARIRLVPEEQHDLPGFVVYRTPGRKPIVALRHRHTTVYLTSDDAVTEYTTAARQLAKQALTAAETEELLSKELLTPRRDA</sequence>
<gene>
    <name evidence="2" type="ORF">VSH64_24240</name>
</gene>
<reference evidence="2 3" key="1">
    <citation type="journal article" date="2015" name="Int. J. Syst. Evol. Microbiol.">
        <title>Amycolatopsis rhabdoformis sp. nov., an actinomycete isolated from a tropical forest soil.</title>
        <authorList>
            <person name="Souza W.R."/>
            <person name="Silva R.E."/>
            <person name="Goodfellow M."/>
            <person name="Busarakam K."/>
            <person name="Figueiro F.S."/>
            <person name="Ferreira D."/>
            <person name="Rodrigues-Filho E."/>
            <person name="Moraes L.A.B."/>
            <person name="Zucchi T.D."/>
        </authorList>
    </citation>
    <scope>NUCLEOTIDE SEQUENCE [LARGE SCALE GENOMIC DNA]</scope>
    <source>
        <strain evidence="2 3">NCIMB 14900</strain>
    </source>
</reference>
<dbReference type="Proteomes" id="UP001330812">
    <property type="component" value="Chromosome"/>
</dbReference>
<dbReference type="PROSITE" id="PS50943">
    <property type="entry name" value="HTH_CROC1"/>
    <property type="match status" value="1"/>
</dbReference>
<dbReference type="SMART" id="SM00530">
    <property type="entry name" value="HTH_XRE"/>
    <property type="match status" value="1"/>
</dbReference>
<proteinExistence type="predicted"/>